<dbReference type="PANTHER" id="PTHR15549">
    <property type="entry name" value="PAIRED IMMUNOGLOBULIN-LIKE TYPE 2 RECEPTOR"/>
    <property type="match status" value="1"/>
</dbReference>
<keyword evidence="3 6" id="KW-1133">Transmembrane helix</keyword>
<keyword evidence="2 6" id="KW-0812">Transmembrane</keyword>
<accession>C5DDL3</accession>
<evidence type="ECO:0000256" key="5">
    <source>
        <dbReference type="SAM" id="MobiDB-lite"/>
    </source>
</evidence>
<dbReference type="OMA" id="RMKSIYQ"/>
<dbReference type="Pfam" id="PF08693">
    <property type="entry name" value="SKG6"/>
    <property type="match status" value="1"/>
</dbReference>
<dbReference type="HOGENOM" id="CLU_026020_0_0_1"/>
<dbReference type="AlphaFoldDB" id="C5DDL3"/>
<dbReference type="InParanoid" id="C5DDL3"/>
<dbReference type="InterPro" id="IPR014805">
    <property type="entry name" value="SKG6/TOS2-like"/>
</dbReference>
<dbReference type="GO" id="GO:0016020">
    <property type="term" value="C:membrane"/>
    <property type="evidence" value="ECO:0007669"/>
    <property type="project" value="UniProtKB-SubCell"/>
</dbReference>
<protein>
    <submittedName>
        <fullName evidence="7">KLTH0C01936p</fullName>
    </submittedName>
</protein>
<proteinExistence type="predicted"/>
<dbReference type="GeneID" id="8291628"/>
<feature type="transmembrane region" description="Helical" evidence="6">
    <location>
        <begin position="64"/>
        <end position="84"/>
    </location>
</feature>
<feature type="compositionally biased region" description="Polar residues" evidence="5">
    <location>
        <begin position="669"/>
        <end position="678"/>
    </location>
</feature>
<dbReference type="eggNOG" id="ENOG502REX9">
    <property type="taxonomic scope" value="Eukaryota"/>
</dbReference>
<dbReference type="KEGG" id="lth:KLTH0C01936g"/>
<evidence type="ECO:0000313" key="7">
    <source>
        <dbReference type="EMBL" id="CAR21874.1"/>
    </source>
</evidence>
<reference evidence="7 8" key="1">
    <citation type="journal article" date="2009" name="Genome Res.">
        <title>Comparative genomics of protoploid Saccharomycetaceae.</title>
        <authorList>
            <consortium name="The Genolevures Consortium"/>
            <person name="Souciet J.-L."/>
            <person name="Dujon B."/>
            <person name="Gaillardin C."/>
            <person name="Johnston M."/>
            <person name="Baret P.V."/>
            <person name="Cliften P."/>
            <person name="Sherman D.J."/>
            <person name="Weissenbach J."/>
            <person name="Westhof E."/>
            <person name="Wincker P."/>
            <person name="Jubin C."/>
            <person name="Poulain J."/>
            <person name="Barbe V."/>
            <person name="Segurens B."/>
            <person name="Artiguenave F."/>
            <person name="Anthouard V."/>
            <person name="Vacherie B."/>
            <person name="Val M.-E."/>
            <person name="Fulton R.S."/>
            <person name="Minx P."/>
            <person name="Wilson R."/>
            <person name="Durrens P."/>
            <person name="Jean G."/>
            <person name="Marck C."/>
            <person name="Martin T."/>
            <person name="Nikolski M."/>
            <person name="Rolland T."/>
            <person name="Seret M.-L."/>
            <person name="Casaregola S."/>
            <person name="Despons L."/>
            <person name="Fairhead C."/>
            <person name="Fischer G."/>
            <person name="Lafontaine I."/>
            <person name="Leh V."/>
            <person name="Lemaire M."/>
            <person name="de Montigny J."/>
            <person name="Neuveglise C."/>
            <person name="Thierry A."/>
            <person name="Blanc-Lenfle I."/>
            <person name="Bleykasten C."/>
            <person name="Diffels J."/>
            <person name="Fritsch E."/>
            <person name="Frangeul L."/>
            <person name="Goeffon A."/>
            <person name="Jauniaux N."/>
            <person name="Kachouri-Lafond R."/>
            <person name="Payen C."/>
            <person name="Potier S."/>
            <person name="Pribylova L."/>
            <person name="Ozanne C."/>
            <person name="Richard G.-F."/>
            <person name="Sacerdot C."/>
            <person name="Straub M.-L."/>
            <person name="Talla E."/>
        </authorList>
    </citation>
    <scope>NUCLEOTIDE SEQUENCE [LARGE SCALE GENOMIC DNA]</scope>
    <source>
        <strain evidence="8">ATCC 56472 / CBS 6340 / NRRL Y-8284</strain>
    </source>
</reference>
<keyword evidence="4 6" id="KW-0472">Membrane</keyword>
<feature type="compositionally biased region" description="Low complexity" evidence="5">
    <location>
        <begin position="26"/>
        <end position="44"/>
    </location>
</feature>
<dbReference type="EMBL" id="CU928167">
    <property type="protein sequence ID" value="CAR21874.1"/>
    <property type="molecule type" value="Genomic_DNA"/>
</dbReference>
<feature type="region of interest" description="Disordered" evidence="5">
    <location>
        <begin position="24"/>
        <end position="51"/>
    </location>
</feature>
<evidence type="ECO:0000256" key="1">
    <source>
        <dbReference type="ARBA" id="ARBA00004167"/>
    </source>
</evidence>
<organism evidence="7 8">
    <name type="scientific">Lachancea thermotolerans (strain ATCC 56472 / CBS 6340 / NRRL Y-8284)</name>
    <name type="common">Yeast</name>
    <name type="synonym">Kluyveromyces thermotolerans</name>
    <dbReference type="NCBI Taxonomy" id="559295"/>
    <lineage>
        <taxon>Eukaryota</taxon>
        <taxon>Fungi</taxon>
        <taxon>Dikarya</taxon>
        <taxon>Ascomycota</taxon>
        <taxon>Saccharomycotina</taxon>
        <taxon>Saccharomycetes</taxon>
        <taxon>Saccharomycetales</taxon>
        <taxon>Saccharomycetaceae</taxon>
        <taxon>Lachancea</taxon>
    </lineage>
</organism>
<evidence type="ECO:0000256" key="3">
    <source>
        <dbReference type="ARBA" id="ARBA00022989"/>
    </source>
</evidence>
<dbReference type="RefSeq" id="XP_002552312.1">
    <property type="nucleotide sequence ID" value="XM_002552266.1"/>
</dbReference>
<evidence type="ECO:0000256" key="2">
    <source>
        <dbReference type="ARBA" id="ARBA00022692"/>
    </source>
</evidence>
<evidence type="ECO:0000256" key="4">
    <source>
        <dbReference type="ARBA" id="ARBA00023136"/>
    </source>
</evidence>
<feature type="region of interest" description="Disordered" evidence="5">
    <location>
        <begin position="643"/>
        <end position="678"/>
    </location>
</feature>
<name>C5DDL3_LACTC</name>
<keyword evidence="8" id="KW-1185">Reference proteome</keyword>
<sequence>MITTSIERPTTTVFLAPPRIFRRADSSTNSGSSTSESSSKASSTKCGNGSKCTLPADRTESATVAVAVVVPVVVVILVLGFVLWKVWRRSRKEAMEDNDPDFDGDGEYMPAANAGYELKENSVPTSGSNFDDYEFKSQGYPADAGYAGSNYYKPPIVDPFQLPMSDDAGDLRTFARSIQNNEFDGYRLASHSASELSLSNPTGGFHRPQTFIQQGRSGSFTSSNLMSVESADNVARINDGHIQDSMPQATQAEEMASGESGEYASDVENSPIKNARAEVAQGYIGDSAGLDPEKSFKGSASIENDKASSNQSFVDACLNVSKTGMEKGSEYDDDYEIHNSKEEENIKRMKSIYEVYLDRNGTVRTVNPPSKETEEELGAHEEGFAASESLPAGASFQIHEAAERQKQLDASNAGVVRDELQLPGQGEETVARTRAASSIYSELPAMPQQTAQANQYRRQAPYEQPAQYEYQPEYYNDPNAVYSYQNQAYMPQQYHHPQALENIEELPNPSSLPFSATTSSLTSYNKKAGRSLTPGGMPVYNGTKVNPIDHPELFYSQSSLVDEQPAYAQQTPSQGQVLPHHLRQSVVMTNPAQLSHPTLFKPAGSFRNFSAANSRNNSMTSQHSVQQHQTQLAHQRVSGILDDHDTVQPPRLGGILPHSGSHDDLRRQLGSSDNYNVS</sequence>
<evidence type="ECO:0000313" key="8">
    <source>
        <dbReference type="Proteomes" id="UP000002036"/>
    </source>
</evidence>
<evidence type="ECO:0000256" key="6">
    <source>
        <dbReference type="SAM" id="Phobius"/>
    </source>
</evidence>
<dbReference type="OrthoDB" id="4035953at2759"/>
<dbReference type="Proteomes" id="UP000002036">
    <property type="component" value="Chromosome C"/>
</dbReference>
<gene>
    <name evidence="7" type="ordered locus">KLTH0C01936g</name>
</gene>
<dbReference type="PANTHER" id="PTHR15549:SF30">
    <property type="entry name" value="MID2 DOMAIN-CONTAINING PROTEIN"/>
    <property type="match status" value="1"/>
</dbReference>
<comment type="subcellular location">
    <subcellularLocation>
        <location evidence="1">Membrane</location>
        <topology evidence="1">Single-pass membrane protein</topology>
    </subcellularLocation>
</comment>
<dbReference type="GO" id="GO:0071944">
    <property type="term" value="C:cell periphery"/>
    <property type="evidence" value="ECO:0007669"/>
    <property type="project" value="UniProtKB-ARBA"/>
</dbReference>
<dbReference type="FunCoup" id="C5DDL3">
    <property type="interactions" value="51"/>
</dbReference>
<dbReference type="InterPro" id="IPR051694">
    <property type="entry name" value="Immunoregulatory_rcpt-like"/>
</dbReference>